<keyword evidence="1" id="KW-0732">Signal</keyword>
<proteinExistence type="predicted"/>
<dbReference type="RefSeq" id="XP_013419820.1">
    <property type="nucleotide sequence ID" value="XM_013564366.1"/>
</dbReference>
<evidence type="ECO:0000256" key="1">
    <source>
        <dbReference type="SAM" id="SignalP"/>
    </source>
</evidence>
<dbReference type="GeneID" id="106180388"/>
<accession>A0A1S3KB08</accession>
<dbReference type="Gene3D" id="3.90.215.10">
    <property type="entry name" value="Gamma Fibrinogen, chain A, domain 1"/>
    <property type="match status" value="1"/>
</dbReference>
<reference evidence="3" key="1">
    <citation type="submission" date="2025-08" db="UniProtKB">
        <authorList>
            <consortium name="RefSeq"/>
        </authorList>
    </citation>
    <scope>IDENTIFICATION</scope>
    <source>
        <tissue evidence="3">Gonads</tissue>
    </source>
</reference>
<dbReference type="KEGG" id="lak:106180388"/>
<dbReference type="NCBIfam" id="NF040941">
    <property type="entry name" value="GGGWT_bact"/>
    <property type="match status" value="1"/>
</dbReference>
<dbReference type="InterPro" id="IPR014716">
    <property type="entry name" value="Fibrinogen_a/b/g_C_1"/>
</dbReference>
<dbReference type="OrthoDB" id="6059867at2759"/>
<feature type="chain" id="PRO_5010370230" evidence="1">
    <location>
        <begin position="22"/>
        <end position="314"/>
    </location>
</feature>
<protein>
    <submittedName>
        <fullName evidence="3">Uncharacterized protein LOC106180388</fullName>
    </submittedName>
</protein>
<evidence type="ECO:0000313" key="3">
    <source>
        <dbReference type="RefSeq" id="XP_013419820.1"/>
    </source>
</evidence>
<dbReference type="SUPFAM" id="SSF56496">
    <property type="entry name" value="Fibrinogen C-terminal domain-like"/>
    <property type="match status" value="1"/>
</dbReference>
<feature type="signal peptide" evidence="1">
    <location>
        <begin position="1"/>
        <end position="21"/>
    </location>
</feature>
<dbReference type="Proteomes" id="UP000085678">
    <property type="component" value="Unplaced"/>
</dbReference>
<dbReference type="InParanoid" id="A0A1S3KB08"/>
<keyword evidence="2" id="KW-1185">Reference proteome</keyword>
<evidence type="ECO:0000313" key="2">
    <source>
        <dbReference type="Proteomes" id="UP000085678"/>
    </source>
</evidence>
<sequence>MARTWTAYMTLFVIYFLTTSSKVVTCLGNSTGEETCQCTVKTLRMLLSEETAVRTKLQTEYQEKVGSLEKQIAELKDLSKLSIGQYRSCNEILQEIPNAVSGTYTISTNIGPVQVYCEMGLNGGGYTFLPSSVIVDGAGLDLTPLTTDTSQVLVRILEQTGSQPYTILQQLAAYSSIPIHVSINSNDGYQGPNNKALGPYMFLGFLPTNVAADPSKAAQGFRSNGRDVTFTNCDRNPNSYFATFPNHDEKNPVPHNPHFYQLHRNWRQSARQPPSGRTMPTNYFFFTEIHFGGCGVYTSSDKWTDARGIAIGTK</sequence>
<organism evidence="2 3">
    <name type="scientific">Lingula anatina</name>
    <name type="common">Brachiopod</name>
    <name type="synonym">Lingula unguis</name>
    <dbReference type="NCBI Taxonomy" id="7574"/>
    <lineage>
        <taxon>Eukaryota</taxon>
        <taxon>Metazoa</taxon>
        <taxon>Spiralia</taxon>
        <taxon>Lophotrochozoa</taxon>
        <taxon>Brachiopoda</taxon>
        <taxon>Linguliformea</taxon>
        <taxon>Lingulata</taxon>
        <taxon>Lingulida</taxon>
        <taxon>Linguloidea</taxon>
        <taxon>Lingulidae</taxon>
        <taxon>Lingula</taxon>
    </lineage>
</organism>
<name>A0A1S3KB08_LINAN</name>
<dbReference type="AlphaFoldDB" id="A0A1S3KB08"/>
<dbReference type="InterPro" id="IPR036056">
    <property type="entry name" value="Fibrinogen-like_C"/>
</dbReference>
<gene>
    <name evidence="3" type="primary">LOC106180388</name>
</gene>